<evidence type="ECO:0000256" key="1">
    <source>
        <dbReference type="ARBA" id="ARBA00005079"/>
    </source>
</evidence>
<keyword evidence="9" id="KW-0456">Lyase</keyword>
<accession>A0A4Y6PQW9</accession>
<keyword evidence="13" id="KW-1185">Reference proteome</keyword>
<dbReference type="AlphaFoldDB" id="A0A4Y6PQW9"/>
<dbReference type="GO" id="GO:0016787">
    <property type="term" value="F:hydrolase activity"/>
    <property type="evidence" value="ECO:0007669"/>
    <property type="project" value="UniProtKB-KW"/>
</dbReference>
<feature type="domain" description="Amidohydrolase-related" evidence="11">
    <location>
        <begin position="3"/>
        <end position="326"/>
    </location>
</feature>
<dbReference type="GO" id="GO:0019748">
    <property type="term" value="P:secondary metabolic process"/>
    <property type="evidence" value="ECO:0007669"/>
    <property type="project" value="TreeGrafter"/>
</dbReference>
<protein>
    <recommendedName>
        <fullName evidence="5">2-amino-3-carboxymuconate-6-semialdehyde decarboxylase</fullName>
        <ecNumber evidence="4">4.1.1.45</ecNumber>
    </recommendedName>
    <alternativeName>
        <fullName evidence="10">Picolinate carboxylase</fullName>
    </alternativeName>
</protein>
<accession>A0A5B8Y6H9</accession>
<evidence type="ECO:0000256" key="5">
    <source>
        <dbReference type="ARBA" id="ARBA00021214"/>
    </source>
</evidence>
<dbReference type="Gene3D" id="3.20.20.140">
    <property type="entry name" value="Metal-dependent hydrolases"/>
    <property type="match status" value="1"/>
</dbReference>
<keyword evidence="8" id="KW-0862">Zinc</keyword>
<evidence type="ECO:0000256" key="2">
    <source>
        <dbReference type="ARBA" id="ARBA00005871"/>
    </source>
</evidence>
<keyword evidence="6" id="KW-0479">Metal-binding</keyword>
<comment type="pathway">
    <text evidence="1">Secondary metabolite metabolism; quinolate metabolism.</text>
</comment>
<dbReference type="PANTHER" id="PTHR21240">
    <property type="entry name" value="2-AMINO-3-CARBOXYLMUCONATE-6-SEMIALDEHYDE DECARBOXYLASE"/>
    <property type="match status" value="1"/>
</dbReference>
<proteinExistence type="inferred from homology"/>
<dbReference type="OrthoDB" id="1407586at2"/>
<keyword evidence="7" id="KW-0210">Decarboxylase</keyword>
<keyword evidence="12" id="KW-0378">Hydrolase</keyword>
<evidence type="ECO:0000256" key="7">
    <source>
        <dbReference type="ARBA" id="ARBA00022793"/>
    </source>
</evidence>
<evidence type="ECO:0000256" key="4">
    <source>
        <dbReference type="ARBA" id="ARBA00012365"/>
    </source>
</evidence>
<dbReference type="InterPro" id="IPR032465">
    <property type="entry name" value="ACMSD"/>
</dbReference>
<evidence type="ECO:0000256" key="9">
    <source>
        <dbReference type="ARBA" id="ARBA00023239"/>
    </source>
</evidence>
<sequence length="368" mass="41383">MKIDIHAHILPKTWPDLRERYGYGGFIRLEHTGTGCAKMMKDDEFFRAVEPNLWDPKVRVEECDKHGVDVQVLSTVPVMFSYWAKPADTHDLSKILNDHIADCVAQFPKRYMGLGTVPMQAPERAAQELDRCINDLDMVGVEIGTHIGEWNLDDEALDPFWEAANDLNAAVFVHPWDMMGFDDMPNYWLPWLVSMPAETSRAICSLMMGGVLEKYPNIRFAFAHGGGEFPATIGRIQHGFNVRPDLCQTRTKTSPTDLIDRIYIDSLVHDPRALKYTVEVMGHERIALGTDYPFPLGELQPGQLIEKVDFLTAEVKERMLSGTALEWAGRERTAYETDASRAHSESIGFEIADSCCAEHAAAAKTPAQ</sequence>
<dbReference type="InterPro" id="IPR006680">
    <property type="entry name" value="Amidohydro-rel"/>
</dbReference>
<dbReference type="GO" id="GO:0046872">
    <property type="term" value="F:metal ion binding"/>
    <property type="evidence" value="ECO:0007669"/>
    <property type="project" value="UniProtKB-KW"/>
</dbReference>
<reference evidence="12 13" key="1">
    <citation type="submission" date="2019-06" db="EMBL/GenBank/DDBJ databases">
        <title>Persicimonas caeni gen. nov., sp. nov., a predatory bacterium isolated from solar saltern.</title>
        <authorList>
            <person name="Wang S."/>
        </authorList>
    </citation>
    <scope>NUCLEOTIDE SEQUENCE [LARGE SCALE GENOMIC DNA]</scope>
    <source>
        <strain evidence="12 13">YN101</strain>
    </source>
</reference>
<evidence type="ECO:0000256" key="8">
    <source>
        <dbReference type="ARBA" id="ARBA00022833"/>
    </source>
</evidence>
<evidence type="ECO:0000313" key="12">
    <source>
        <dbReference type="EMBL" id="QDG50722.1"/>
    </source>
</evidence>
<evidence type="ECO:0000313" key="13">
    <source>
        <dbReference type="Proteomes" id="UP000315995"/>
    </source>
</evidence>
<comment type="similarity">
    <text evidence="2">Belongs to the metallo-dependent hydrolases superfamily. ACMSD family.</text>
</comment>
<dbReference type="GO" id="GO:0005829">
    <property type="term" value="C:cytosol"/>
    <property type="evidence" value="ECO:0007669"/>
    <property type="project" value="TreeGrafter"/>
</dbReference>
<evidence type="ECO:0000256" key="3">
    <source>
        <dbReference type="ARBA" id="ARBA00011245"/>
    </source>
</evidence>
<dbReference type="RefSeq" id="WP_141197214.1">
    <property type="nucleotide sequence ID" value="NZ_CP041186.1"/>
</dbReference>
<dbReference type="Proteomes" id="UP000315995">
    <property type="component" value="Chromosome"/>
</dbReference>
<dbReference type="EC" id="4.1.1.45" evidence="4"/>
<comment type="subunit">
    <text evidence="3">Monomer.</text>
</comment>
<organism evidence="12 13">
    <name type="scientific">Persicimonas caeni</name>
    <dbReference type="NCBI Taxonomy" id="2292766"/>
    <lineage>
        <taxon>Bacteria</taxon>
        <taxon>Deltaproteobacteria</taxon>
        <taxon>Bradymonadales</taxon>
        <taxon>Bradymonadaceae</taxon>
        <taxon>Persicimonas</taxon>
    </lineage>
</organism>
<evidence type="ECO:0000256" key="6">
    <source>
        <dbReference type="ARBA" id="ARBA00022723"/>
    </source>
</evidence>
<evidence type="ECO:0000256" key="10">
    <source>
        <dbReference type="ARBA" id="ARBA00031120"/>
    </source>
</evidence>
<evidence type="ECO:0000259" key="11">
    <source>
        <dbReference type="Pfam" id="PF04909"/>
    </source>
</evidence>
<dbReference type="Pfam" id="PF04909">
    <property type="entry name" value="Amidohydro_2"/>
    <property type="match status" value="1"/>
</dbReference>
<dbReference type="SUPFAM" id="SSF51556">
    <property type="entry name" value="Metallo-dependent hydrolases"/>
    <property type="match status" value="1"/>
</dbReference>
<dbReference type="InterPro" id="IPR032466">
    <property type="entry name" value="Metal_Hydrolase"/>
</dbReference>
<name>A0A4Y6PQW9_PERCE</name>
<dbReference type="PANTHER" id="PTHR21240:SF27">
    <property type="entry name" value="2-AMINO-3-CARBOXYMUCONATE-6-SEMIALDEHYDE DECARBOXYLASE"/>
    <property type="match status" value="1"/>
</dbReference>
<dbReference type="GO" id="GO:0001760">
    <property type="term" value="F:aminocarboxymuconate-semialdehyde decarboxylase activity"/>
    <property type="evidence" value="ECO:0007669"/>
    <property type="project" value="UniProtKB-EC"/>
</dbReference>
<gene>
    <name evidence="12" type="ORF">FIV42_08260</name>
</gene>
<dbReference type="EMBL" id="CP041186">
    <property type="protein sequence ID" value="QDG50722.1"/>
    <property type="molecule type" value="Genomic_DNA"/>
</dbReference>